<keyword evidence="4" id="KW-1185">Reference proteome</keyword>
<dbReference type="PANTHER" id="PTHR47797">
    <property type="entry name" value="DEHYDROGENASE, PUTATIVE (AFU_ORTHOLOGUE AFUA_8G05805)-RELATED"/>
    <property type="match status" value="1"/>
</dbReference>
<reference evidence="3 4" key="1">
    <citation type="submission" date="2019-02" db="EMBL/GenBank/DDBJ databases">
        <title>Genome sequencing of the rare red list fungi Phellinidium pouzarii.</title>
        <authorList>
            <person name="Buettner E."/>
            <person name="Kellner H."/>
        </authorList>
    </citation>
    <scope>NUCLEOTIDE SEQUENCE [LARGE SCALE GENOMIC DNA]</scope>
    <source>
        <strain evidence="3 4">DSM 108285</strain>
    </source>
</reference>
<proteinExistence type="predicted"/>
<evidence type="ECO:0000256" key="1">
    <source>
        <dbReference type="SAM" id="SignalP"/>
    </source>
</evidence>
<dbReference type="SUPFAM" id="SSF49344">
    <property type="entry name" value="CBD9-like"/>
    <property type="match status" value="1"/>
</dbReference>
<name>A0A4S4LBI1_9AGAM</name>
<dbReference type="Pfam" id="PF16010">
    <property type="entry name" value="CDH-cyt"/>
    <property type="match status" value="1"/>
</dbReference>
<organism evidence="3 4">
    <name type="scientific">Phellinidium pouzarii</name>
    <dbReference type="NCBI Taxonomy" id="167371"/>
    <lineage>
        <taxon>Eukaryota</taxon>
        <taxon>Fungi</taxon>
        <taxon>Dikarya</taxon>
        <taxon>Basidiomycota</taxon>
        <taxon>Agaricomycotina</taxon>
        <taxon>Agaricomycetes</taxon>
        <taxon>Hymenochaetales</taxon>
        <taxon>Hymenochaetaceae</taxon>
        <taxon>Phellinidium</taxon>
    </lineage>
</organism>
<dbReference type="EMBL" id="SGPK01000163">
    <property type="protein sequence ID" value="THH07020.1"/>
    <property type="molecule type" value="Genomic_DNA"/>
</dbReference>
<feature type="chain" id="PRO_5020822505" description="Cellobiose dehydrogenase-like cytochrome domain-containing protein" evidence="1">
    <location>
        <begin position="19"/>
        <end position="223"/>
    </location>
</feature>
<comment type="caution">
    <text evidence="3">The sequence shown here is derived from an EMBL/GenBank/DDBJ whole genome shotgun (WGS) entry which is preliminary data.</text>
</comment>
<dbReference type="OrthoDB" id="413885at2759"/>
<dbReference type="AlphaFoldDB" id="A0A4S4LBI1"/>
<sequence>MFSLALLSSAALAIGAYAQSSVPLTDTSTGMAITYQAYSDPFWNITIGFSLPEPNSFPNEFIGLISFPESYSYAGISLGSEGMVYGLLLGAWSTGEGVPGIVSPRYTTEYVYPDVFFGPQISVIRTSTTNATRTTLNFRCQNCTSWTDGSLDPTSTSAFMSFAVATEAASVIDPTDVASDLLPHNPNDINFFTVDLASAQSSDYTNIINFLNNNHLLNNVEEL</sequence>
<gene>
    <name evidence="3" type="ORF">EW145_g3677</name>
</gene>
<feature type="domain" description="Cellobiose dehydrogenase-like cytochrome" evidence="2">
    <location>
        <begin position="25"/>
        <end position="205"/>
    </location>
</feature>
<feature type="signal peptide" evidence="1">
    <location>
        <begin position="1"/>
        <end position="18"/>
    </location>
</feature>
<evidence type="ECO:0000313" key="3">
    <source>
        <dbReference type="EMBL" id="THH07020.1"/>
    </source>
</evidence>
<dbReference type="InterPro" id="IPR015920">
    <property type="entry name" value="Cellobiose_DH-like_cyt"/>
</dbReference>
<dbReference type="Gene3D" id="2.60.40.1210">
    <property type="entry name" value="Cellobiose dehydrogenase, cytochrome domain"/>
    <property type="match status" value="1"/>
</dbReference>
<dbReference type="CDD" id="cd09630">
    <property type="entry name" value="CDH_like_cytochrome"/>
    <property type="match status" value="1"/>
</dbReference>
<evidence type="ECO:0000259" key="2">
    <source>
        <dbReference type="Pfam" id="PF16010"/>
    </source>
</evidence>
<keyword evidence="1" id="KW-0732">Signal</keyword>
<dbReference type="PANTHER" id="PTHR47797:SF5">
    <property type="entry name" value="CELLOBIOSE DEHYDROGENASE CYTOCHROME DOMAIN-CONTAINING PROTEIN"/>
    <property type="match status" value="1"/>
</dbReference>
<dbReference type="Proteomes" id="UP000308199">
    <property type="component" value="Unassembled WGS sequence"/>
</dbReference>
<accession>A0A4S4LBI1</accession>
<protein>
    <recommendedName>
        <fullName evidence="2">Cellobiose dehydrogenase-like cytochrome domain-containing protein</fullName>
    </recommendedName>
</protein>
<evidence type="ECO:0000313" key="4">
    <source>
        <dbReference type="Proteomes" id="UP000308199"/>
    </source>
</evidence>